<proteinExistence type="predicted"/>
<name>A0A066XCM6_COLSU</name>
<dbReference type="Proteomes" id="UP000027238">
    <property type="component" value="Unassembled WGS sequence"/>
</dbReference>
<dbReference type="OrthoDB" id="444631at2759"/>
<evidence type="ECO:0000313" key="1">
    <source>
        <dbReference type="EMBL" id="KDN63511.1"/>
    </source>
</evidence>
<sequence length="128" mass="13981">MSGLLLIKFFSRANSDTSCTLANCMEPMYINWTIGIVSELLDLVGSAEIATQIIVIALPALRPLLSAFTRGWSRCHDSRMQSRSNRMAGDTKQVQQATVTNASVQGNETVPSYVVFASITNDTKLPEP</sequence>
<dbReference type="HOGENOM" id="CLU_1959453_0_0_1"/>
<keyword evidence="2" id="KW-1185">Reference proteome</keyword>
<evidence type="ECO:0000313" key="2">
    <source>
        <dbReference type="Proteomes" id="UP000027238"/>
    </source>
</evidence>
<comment type="caution">
    <text evidence="1">The sequence shown here is derived from an EMBL/GenBank/DDBJ whole genome shotgun (WGS) entry which is preliminary data.</text>
</comment>
<gene>
    <name evidence="1" type="ORF">CSUB01_06389</name>
</gene>
<organism evidence="1 2">
    <name type="scientific">Colletotrichum sublineola</name>
    <name type="common">Sorghum anthracnose fungus</name>
    <dbReference type="NCBI Taxonomy" id="1173701"/>
    <lineage>
        <taxon>Eukaryota</taxon>
        <taxon>Fungi</taxon>
        <taxon>Dikarya</taxon>
        <taxon>Ascomycota</taxon>
        <taxon>Pezizomycotina</taxon>
        <taxon>Sordariomycetes</taxon>
        <taxon>Hypocreomycetidae</taxon>
        <taxon>Glomerellales</taxon>
        <taxon>Glomerellaceae</taxon>
        <taxon>Colletotrichum</taxon>
        <taxon>Colletotrichum graminicola species complex</taxon>
    </lineage>
</organism>
<evidence type="ECO:0008006" key="3">
    <source>
        <dbReference type="Google" id="ProtNLM"/>
    </source>
</evidence>
<dbReference type="STRING" id="1173701.A0A066XCM6"/>
<accession>A0A066XCM6</accession>
<dbReference type="EMBL" id="JMSE01001216">
    <property type="protein sequence ID" value="KDN63511.1"/>
    <property type="molecule type" value="Genomic_DNA"/>
</dbReference>
<protein>
    <recommendedName>
        <fullName evidence="3">Integral membrane protein</fullName>
    </recommendedName>
</protein>
<reference evidence="2" key="1">
    <citation type="journal article" date="2014" name="Genome Announc.">
        <title>Draft genome sequence of Colletotrichum sublineola, a destructive pathogen of cultivated sorghum.</title>
        <authorList>
            <person name="Baroncelli R."/>
            <person name="Sanz-Martin J.M."/>
            <person name="Rech G.E."/>
            <person name="Sukno S.A."/>
            <person name="Thon M.R."/>
        </authorList>
    </citation>
    <scope>NUCLEOTIDE SEQUENCE [LARGE SCALE GENOMIC DNA]</scope>
    <source>
        <strain evidence="2">TX430BB</strain>
    </source>
</reference>
<dbReference type="AlphaFoldDB" id="A0A066XCM6"/>